<dbReference type="GO" id="GO:0005524">
    <property type="term" value="F:ATP binding"/>
    <property type="evidence" value="ECO:0007669"/>
    <property type="project" value="UniProtKB-UniRule"/>
</dbReference>
<evidence type="ECO:0000256" key="7">
    <source>
        <dbReference type="ARBA" id="ARBA00022840"/>
    </source>
</evidence>
<keyword evidence="4 9" id="KW-0808">Transferase</keyword>
<protein>
    <recommendedName>
        <fullName evidence="3 9">Guanylate kinase</fullName>
        <ecNumber evidence="2 9">2.7.4.8</ecNumber>
    </recommendedName>
    <alternativeName>
        <fullName evidence="8 9">GMP kinase</fullName>
    </alternativeName>
</protein>
<dbReference type="InterPro" id="IPR027417">
    <property type="entry name" value="P-loop_NTPase"/>
</dbReference>
<keyword evidence="12" id="KW-1185">Reference proteome</keyword>
<dbReference type="SMART" id="SM00072">
    <property type="entry name" value="GuKc"/>
    <property type="match status" value="1"/>
</dbReference>
<dbReference type="PANTHER" id="PTHR23117:SF13">
    <property type="entry name" value="GUANYLATE KINASE"/>
    <property type="match status" value="1"/>
</dbReference>
<dbReference type="STRING" id="1215343.B488_10080"/>
<evidence type="ECO:0000256" key="1">
    <source>
        <dbReference type="ARBA" id="ARBA00005790"/>
    </source>
</evidence>
<dbReference type="GO" id="GO:0004385">
    <property type="term" value="F:GMP kinase activity"/>
    <property type="evidence" value="ECO:0007669"/>
    <property type="project" value="UniProtKB-UniRule"/>
</dbReference>
<dbReference type="PROSITE" id="PS00856">
    <property type="entry name" value="GUANYLATE_KINASE_1"/>
    <property type="match status" value="1"/>
</dbReference>
<evidence type="ECO:0000256" key="4">
    <source>
        <dbReference type="ARBA" id="ARBA00022679"/>
    </source>
</evidence>
<keyword evidence="5 9" id="KW-0547">Nucleotide-binding</keyword>
<dbReference type="PANTHER" id="PTHR23117">
    <property type="entry name" value="GUANYLATE KINASE-RELATED"/>
    <property type="match status" value="1"/>
</dbReference>
<dbReference type="Pfam" id="PF00625">
    <property type="entry name" value="Guanylate_kin"/>
    <property type="match status" value="1"/>
</dbReference>
<dbReference type="Gene3D" id="3.40.50.300">
    <property type="entry name" value="P-loop containing nucleotide triphosphate hydrolases"/>
    <property type="match status" value="2"/>
</dbReference>
<dbReference type="Proteomes" id="UP000010799">
    <property type="component" value="Chromosome"/>
</dbReference>
<dbReference type="PATRIC" id="fig|1215343.11.peg.1036"/>
<dbReference type="Gene3D" id="3.30.63.10">
    <property type="entry name" value="Guanylate Kinase phosphate binding domain"/>
    <property type="match status" value="1"/>
</dbReference>
<evidence type="ECO:0000256" key="8">
    <source>
        <dbReference type="ARBA" id="ARBA00030128"/>
    </source>
</evidence>
<evidence type="ECO:0000256" key="5">
    <source>
        <dbReference type="ARBA" id="ARBA00022741"/>
    </source>
</evidence>
<feature type="domain" description="Guanylate kinase-like" evidence="10">
    <location>
        <begin position="9"/>
        <end position="191"/>
    </location>
</feature>
<comment type="function">
    <text evidence="9">Essential for recycling GMP and indirectly, cGMP.</text>
</comment>
<accession>L0EVZ0</accession>
<proteinExistence type="inferred from homology"/>
<dbReference type="SUPFAM" id="SSF52540">
    <property type="entry name" value="P-loop containing nucleoside triphosphate hydrolases"/>
    <property type="match status" value="1"/>
</dbReference>
<comment type="similarity">
    <text evidence="1 9">Belongs to the guanylate kinase family.</text>
</comment>
<dbReference type="InterPro" id="IPR008145">
    <property type="entry name" value="GK/Ca_channel_bsu"/>
</dbReference>
<organism evidence="11 12">
    <name type="scientific">Liberibacter crescens (strain BT-1)</name>
    <dbReference type="NCBI Taxonomy" id="1215343"/>
    <lineage>
        <taxon>Bacteria</taxon>
        <taxon>Pseudomonadati</taxon>
        <taxon>Pseudomonadota</taxon>
        <taxon>Alphaproteobacteria</taxon>
        <taxon>Hyphomicrobiales</taxon>
        <taxon>Rhizobiaceae</taxon>
        <taxon>Liberibacter</taxon>
    </lineage>
</organism>
<evidence type="ECO:0000313" key="11">
    <source>
        <dbReference type="EMBL" id="AGA65000.1"/>
    </source>
</evidence>
<evidence type="ECO:0000256" key="9">
    <source>
        <dbReference type="HAMAP-Rule" id="MF_00328"/>
    </source>
</evidence>
<evidence type="ECO:0000256" key="6">
    <source>
        <dbReference type="ARBA" id="ARBA00022777"/>
    </source>
</evidence>
<keyword evidence="9" id="KW-0963">Cytoplasm</keyword>
<dbReference type="InterPro" id="IPR008144">
    <property type="entry name" value="Guanylate_kin-like_dom"/>
</dbReference>
<keyword evidence="7 9" id="KW-0067">ATP-binding</keyword>
<dbReference type="EMBL" id="CP003789">
    <property type="protein sequence ID" value="AGA65000.1"/>
    <property type="molecule type" value="Genomic_DNA"/>
</dbReference>
<reference evidence="11 12" key="1">
    <citation type="journal article" date="2012" name="Stand. Genomic Sci.">
        <title>Complete genome sequence of Liberibacter crescens BT-1.</title>
        <authorList>
            <person name="Leonard M.T."/>
            <person name="Fagen J.R."/>
            <person name="Davis-Richardson A.G."/>
            <person name="Davis M.J."/>
            <person name="Triplett E.W."/>
        </authorList>
    </citation>
    <scope>NUCLEOTIDE SEQUENCE [LARGE SCALE GENOMIC DNA]</scope>
    <source>
        <strain evidence="11 12">BT-1</strain>
    </source>
</reference>
<dbReference type="NCBIfam" id="TIGR03263">
    <property type="entry name" value="guanyl_kin"/>
    <property type="match status" value="1"/>
</dbReference>
<evidence type="ECO:0000256" key="3">
    <source>
        <dbReference type="ARBA" id="ARBA00016296"/>
    </source>
</evidence>
<gene>
    <name evidence="9" type="primary">gmk</name>
    <name evidence="11" type="ordered locus">B488_10080</name>
</gene>
<dbReference type="InterPro" id="IPR020590">
    <property type="entry name" value="Guanylate_kinase_CS"/>
</dbReference>
<sequence>MTITISRRGLMLVISSPSGAGKSTITRRLLENDKDFIMSVSVTTRNCRPNEIDGVDYHFVNTNTFQKLRESNSLIEWAEVHGNFYGTPRDPIEMTISQGHDMLFDIDWQGASQLQENMASDVVSVFLLPPTMQELEFRLKRRSEKSRETKEVINLRLSNSYSEIKHWDKYDYVIINDDLEASLILLQSVIKAERMRRKRLCGMDNFIEGLLEET</sequence>
<comment type="subcellular location">
    <subcellularLocation>
        <location evidence="9">Cytoplasm</location>
    </subcellularLocation>
</comment>
<comment type="catalytic activity">
    <reaction evidence="9">
        <text>GMP + ATP = GDP + ADP</text>
        <dbReference type="Rhea" id="RHEA:20780"/>
        <dbReference type="ChEBI" id="CHEBI:30616"/>
        <dbReference type="ChEBI" id="CHEBI:58115"/>
        <dbReference type="ChEBI" id="CHEBI:58189"/>
        <dbReference type="ChEBI" id="CHEBI:456216"/>
        <dbReference type="EC" id="2.7.4.8"/>
    </reaction>
</comment>
<dbReference type="GO" id="GO:0005829">
    <property type="term" value="C:cytosol"/>
    <property type="evidence" value="ECO:0007669"/>
    <property type="project" value="TreeGrafter"/>
</dbReference>
<evidence type="ECO:0000313" key="12">
    <source>
        <dbReference type="Proteomes" id="UP000010799"/>
    </source>
</evidence>
<name>L0EVZ0_LIBCB</name>
<dbReference type="EC" id="2.7.4.8" evidence="2 9"/>
<dbReference type="KEGG" id="lcc:B488_10080"/>
<dbReference type="InterPro" id="IPR017665">
    <property type="entry name" value="Guanylate_kinase"/>
</dbReference>
<dbReference type="FunFam" id="3.30.63.10:FF:000002">
    <property type="entry name" value="Guanylate kinase 1"/>
    <property type="match status" value="1"/>
</dbReference>
<keyword evidence="6 9" id="KW-0418">Kinase</keyword>
<dbReference type="CDD" id="cd00071">
    <property type="entry name" value="GMPK"/>
    <property type="match status" value="1"/>
</dbReference>
<evidence type="ECO:0000259" key="10">
    <source>
        <dbReference type="PROSITE" id="PS50052"/>
    </source>
</evidence>
<dbReference type="eggNOG" id="COG0194">
    <property type="taxonomic scope" value="Bacteria"/>
</dbReference>
<dbReference type="PROSITE" id="PS50052">
    <property type="entry name" value="GUANYLATE_KINASE_2"/>
    <property type="match status" value="1"/>
</dbReference>
<dbReference type="HOGENOM" id="CLU_001715_1_0_5"/>
<dbReference type="AlphaFoldDB" id="L0EVZ0"/>
<dbReference type="HAMAP" id="MF_00328">
    <property type="entry name" value="Guanylate_kinase"/>
    <property type="match status" value="1"/>
</dbReference>
<evidence type="ECO:0000256" key="2">
    <source>
        <dbReference type="ARBA" id="ARBA00012961"/>
    </source>
</evidence>
<feature type="binding site" evidence="9">
    <location>
        <begin position="16"/>
        <end position="23"/>
    </location>
    <ligand>
        <name>ATP</name>
        <dbReference type="ChEBI" id="CHEBI:30616"/>
    </ligand>
</feature>